<name>A0AAD6GJE5_9EURO</name>
<reference evidence="1 2" key="1">
    <citation type="journal article" date="2023" name="IMA Fungus">
        <title>Comparative genomic study of the Penicillium genus elucidates a diverse pangenome and 15 lateral gene transfer events.</title>
        <authorList>
            <person name="Petersen C."/>
            <person name="Sorensen T."/>
            <person name="Nielsen M.R."/>
            <person name="Sondergaard T.E."/>
            <person name="Sorensen J.L."/>
            <person name="Fitzpatrick D.A."/>
            <person name="Frisvad J.C."/>
            <person name="Nielsen K.L."/>
        </authorList>
    </citation>
    <scope>NUCLEOTIDE SEQUENCE [LARGE SCALE GENOMIC DNA]</scope>
    <source>
        <strain evidence="1 2">IBT 35679</strain>
    </source>
</reference>
<sequence length="172" mass="18599">MEDGITTVQLPKSTILHEILVADWEITVVSSSQQVLVATVRILWNFFDDKTLSATANDTSVIIITACADVNLTDDTTVKHSTSWEASFWGLNAAVNVQNTLVSYITDINVATHNGAANIYAYGSDIVVHVDGAWLYSSGPAAHGLYASGDSSVRRQPLLFTCLVFYALGETK</sequence>
<proteinExistence type="predicted"/>
<gene>
    <name evidence="1" type="ORF">N7494_003127</name>
</gene>
<comment type="caution">
    <text evidence="1">The sequence shown here is derived from an EMBL/GenBank/DDBJ whole genome shotgun (WGS) entry which is preliminary data.</text>
</comment>
<dbReference type="EMBL" id="JAQIZZ010000002">
    <property type="protein sequence ID" value="KAJ5553749.1"/>
    <property type="molecule type" value="Genomic_DNA"/>
</dbReference>
<evidence type="ECO:0000313" key="1">
    <source>
        <dbReference type="EMBL" id="KAJ5553749.1"/>
    </source>
</evidence>
<organism evidence="1 2">
    <name type="scientific">Penicillium frequentans</name>
    <dbReference type="NCBI Taxonomy" id="3151616"/>
    <lineage>
        <taxon>Eukaryota</taxon>
        <taxon>Fungi</taxon>
        <taxon>Dikarya</taxon>
        <taxon>Ascomycota</taxon>
        <taxon>Pezizomycotina</taxon>
        <taxon>Eurotiomycetes</taxon>
        <taxon>Eurotiomycetidae</taxon>
        <taxon>Eurotiales</taxon>
        <taxon>Aspergillaceae</taxon>
        <taxon>Penicillium</taxon>
    </lineage>
</organism>
<dbReference type="Proteomes" id="UP001220324">
    <property type="component" value="Unassembled WGS sequence"/>
</dbReference>
<keyword evidence="2" id="KW-1185">Reference proteome</keyword>
<dbReference type="AlphaFoldDB" id="A0AAD6GJE5"/>
<evidence type="ECO:0000313" key="2">
    <source>
        <dbReference type="Proteomes" id="UP001220324"/>
    </source>
</evidence>
<protein>
    <submittedName>
        <fullName evidence="1">Uncharacterized protein</fullName>
    </submittedName>
</protein>
<accession>A0AAD6GJE5</accession>